<evidence type="ECO:0000256" key="1">
    <source>
        <dbReference type="SAM" id="Phobius"/>
    </source>
</evidence>
<organism evidence="2 3">
    <name type="scientific">Bacopa monnieri virus 1</name>
    <dbReference type="NCBI Taxonomy" id="2813287"/>
    <lineage>
        <taxon>Viruses</taxon>
        <taxon>Riboviria</taxon>
        <taxon>Orthornavirae</taxon>
        <taxon>Negarnaviricota</taxon>
        <taxon>Haploviricotina</taxon>
        <taxon>Monjiviricetes</taxon>
        <taxon>Mononegavirales</taxon>
        <taxon>Rhabdoviridae</taxon>
        <taxon>Betarhabdovirinae</taxon>
        <taxon>Alphacytorhabdovirus</taxon>
        <taxon>Alphacytorhabdovirus bacopae</taxon>
        <taxon>Cytorhabdovirus bacopae</taxon>
    </lineage>
</organism>
<keyword evidence="1" id="KW-0812">Transmembrane</keyword>
<keyword evidence="3" id="KW-1185">Reference proteome</keyword>
<name>A0AAD2KPQ1_9RHAB</name>
<keyword evidence="1" id="KW-1133">Transmembrane helix</keyword>
<dbReference type="GeneID" id="80537154"/>
<sequence>MRFVLNIILALLQWYLFFLFDLAKLIWNQPASLMTWSTVWPHLVVLLVIMKTVMMIMSWILLFLRLVYMIMNKVLWLIKVICLILKLW</sequence>
<protein>
    <submittedName>
        <fullName evidence="2">P' accessory protein</fullName>
    </submittedName>
</protein>
<keyword evidence="1" id="KW-0472">Membrane</keyword>
<dbReference type="KEGG" id="vg:80537154"/>
<gene>
    <name evidence="2" type="primary">P'</name>
</gene>
<feature type="transmembrane region" description="Helical" evidence="1">
    <location>
        <begin position="7"/>
        <end position="27"/>
    </location>
</feature>
<reference evidence="2" key="1">
    <citation type="journal article" date="2021" name="Arch. Virol.">
        <title>Mining of the water hyssop (Bacopa monnieri) transcriptome reveals genome sequences of two putative novel rhabdoviruses and a solendovirus.</title>
        <authorList>
            <person name="Sidharthan V.K."/>
            <person name="Baranwal V.K."/>
        </authorList>
    </citation>
    <scope>NUCLEOTIDE SEQUENCE</scope>
    <source>
        <strain evidence="2">India</strain>
    </source>
</reference>
<dbReference type="Proteomes" id="UP000831569">
    <property type="component" value="Segment"/>
</dbReference>
<evidence type="ECO:0000313" key="3">
    <source>
        <dbReference type="Proteomes" id="UP000831569"/>
    </source>
</evidence>
<dbReference type="RefSeq" id="YP_010798882.1">
    <property type="nucleotide sequence ID" value="NC_076531.1"/>
</dbReference>
<feature type="transmembrane region" description="Helical" evidence="1">
    <location>
        <begin position="39"/>
        <end position="64"/>
    </location>
</feature>
<evidence type="ECO:0000313" key="2">
    <source>
        <dbReference type="EMBL" id="DAF42442.1"/>
    </source>
</evidence>
<accession>A0AAD2KPQ1</accession>
<dbReference type="EMBL" id="BK014479">
    <property type="protein sequence ID" value="DAF42442.1"/>
    <property type="molecule type" value="Viral_cRNA"/>
</dbReference>
<proteinExistence type="predicted"/>